<dbReference type="InterPro" id="IPR036388">
    <property type="entry name" value="WH-like_DNA-bd_sf"/>
</dbReference>
<dbReference type="InterPro" id="IPR039422">
    <property type="entry name" value="MarR/SlyA-like"/>
</dbReference>
<dbReference type="GO" id="GO:0003677">
    <property type="term" value="F:DNA binding"/>
    <property type="evidence" value="ECO:0007669"/>
    <property type="project" value="UniProtKB-KW"/>
</dbReference>
<dbReference type="EMBL" id="CCXZ01000113">
    <property type="protein sequence ID" value="CEG15706.1"/>
    <property type="molecule type" value="Genomic_DNA"/>
</dbReference>
<dbReference type="SMART" id="SM00347">
    <property type="entry name" value="HTH_MARR"/>
    <property type="match status" value="1"/>
</dbReference>
<dbReference type="PROSITE" id="PS01117">
    <property type="entry name" value="HTH_MARR_1"/>
    <property type="match status" value="1"/>
</dbReference>
<dbReference type="GO" id="GO:0003700">
    <property type="term" value="F:DNA-binding transcription factor activity"/>
    <property type="evidence" value="ECO:0007669"/>
    <property type="project" value="InterPro"/>
</dbReference>
<proteinExistence type="predicted"/>
<keyword evidence="2" id="KW-0238">DNA-binding</keyword>
<dbReference type="AlphaFoldDB" id="A0A0U5FBD2"/>
<keyword evidence="3" id="KW-0804">Transcription</keyword>
<comment type="caution">
    <text evidence="5">The sequence shown here is derived from an EMBL/GenBank/DDBJ whole genome shotgun (WGS) entry which is preliminary data.</text>
</comment>
<dbReference type="KEGG" id="xcf:J172_01581"/>
<evidence type="ECO:0000256" key="2">
    <source>
        <dbReference type="ARBA" id="ARBA00023125"/>
    </source>
</evidence>
<dbReference type="Pfam" id="PF01047">
    <property type="entry name" value="MarR"/>
    <property type="match status" value="1"/>
</dbReference>
<evidence type="ECO:0000256" key="3">
    <source>
        <dbReference type="ARBA" id="ARBA00023163"/>
    </source>
</evidence>
<dbReference type="Gene3D" id="1.10.10.10">
    <property type="entry name" value="Winged helix-like DNA-binding domain superfamily/Winged helix DNA-binding domain"/>
    <property type="match status" value="1"/>
</dbReference>
<dbReference type="KEGG" id="xcu:J159_01586"/>
<dbReference type="Proteomes" id="UP000052230">
    <property type="component" value="Unassembled WGS sequence"/>
</dbReference>
<gene>
    <name evidence="5" type="ORF">XAC3562_210166</name>
</gene>
<sequence length="149" mass="16673">MCRMNVSSSATPSFGLLLRQVRDALMRQLDAEMKGELPDFGFSHYVGLKILAVRSPCTANELALALDQTPSAVTRLLDKLEALGAVRREPHAQDRRALQIVMTEQGVALWERLRLRGERAIEHGLRDLSAVERELLTSLLIRVRDALNS</sequence>
<name>A0A0U5FBD2_XANCI</name>
<organism evidence="5 6">
    <name type="scientific">Xanthomonas citri pv. citri</name>
    <dbReference type="NCBI Taxonomy" id="611301"/>
    <lineage>
        <taxon>Bacteria</taxon>
        <taxon>Pseudomonadati</taxon>
        <taxon>Pseudomonadota</taxon>
        <taxon>Gammaproteobacteria</taxon>
        <taxon>Lysobacterales</taxon>
        <taxon>Lysobacteraceae</taxon>
        <taxon>Xanthomonas</taxon>
    </lineage>
</organism>
<keyword evidence="1" id="KW-0805">Transcription regulation</keyword>
<dbReference type="PANTHER" id="PTHR33164:SF64">
    <property type="entry name" value="TRANSCRIPTIONAL REGULATOR SLYA"/>
    <property type="match status" value="1"/>
</dbReference>
<dbReference type="PROSITE" id="PS50995">
    <property type="entry name" value="HTH_MARR_2"/>
    <property type="match status" value="1"/>
</dbReference>
<dbReference type="PRINTS" id="PR00598">
    <property type="entry name" value="HTHMARR"/>
</dbReference>
<dbReference type="KEGG" id="xcw:J162_01586"/>
<dbReference type="SUPFAM" id="SSF46785">
    <property type="entry name" value="Winged helix' DNA-binding domain"/>
    <property type="match status" value="1"/>
</dbReference>
<dbReference type="KEGG" id="xcm:J164_01586"/>
<evidence type="ECO:0000259" key="4">
    <source>
        <dbReference type="PROSITE" id="PS50995"/>
    </source>
</evidence>
<dbReference type="GO" id="GO:0006950">
    <property type="term" value="P:response to stress"/>
    <property type="evidence" value="ECO:0007669"/>
    <property type="project" value="TreeGrafter"/>
</dbReference>
<feature type="domain" description="HTH marR-type" evidence="4">
    <location>
        <begin position="11"/>
        <end position="145"/>
    </location>
</feature>
<evidence type="ECO:0000313" key="6">
    <source>
        <dbReference type="Proteomes" id="UP000052230"/>
    </source>
</evidence>
<dbReference type="KEGG" id="xcn:J169_01586"/>
<reference evidence="5 6" key="1">
    <citation type="submission" date="2014-09" db="EMBL/GenBank/DDBJ databases">
        <authorList>
            <person name="Regsiter A."/>
        </authorList>
    </citation>
    <scope>NUCLEOTIDE SEQUENCE [LARGE SCALE GENOMIC DNA]</scope>
</reference>
<accession>A0A0U5FBD2</accession>
<evidence type="ECO:0000256" key="1">
    <source>
        <dbReference type="ARBA" id="ARBA00023015"/>
    </source>
</evidence>
<dbReference type="InterPro" id="IPR036390">
    <property type="entry name" value="WH_DNA-bd_sf"/>
</dbReference>
<keyword evidence="6" id="KW-1185">Reference proteome</keyword>
<dbReference type="KEGG" id="xcr:J163_01586"/>
<dbReference type="InterPro" id="IPR023187">
    <property type="entry name" value="Tscrpt_reg_MarR-type_CS"/>
</dbReference>
<dbReference type="PANTHER" id="PTHR33164">
    <property type="entry name" value="TRANSCRIPTIONAL REGULATOR, MARR FAMILY"/>
    <property type="match status" value="1"/>
</dbReference>
<dbReference type="InterPro" id="IPR000835">
    <property type="entry name" value="HTH_MarR-typ"/>
</dbReference>
<protein>
    <submittedName>
        <fullName evidence="5">Transcriptional regulator, MarR family</fullName>
    </submittedName>
</protein>
<evidence type="ECO:0000313" key="5">
    <source>
        <dbReference type="EMBL" id="CEG15706.1"/>
    </source>
</evidence>